<dbReference type="OrthoDB" id="116078at2759"/>
<reference evidence="2" key="1">
    <citation type="submission" date="2023-04" db="EMBL/GenBank/DDBJ databases">
        <title>Phytophthora lilii NBRC 32176.</title>
        <authorList>
            <person name="Ichikawa N."/>
            <person name="Sato H."/>
            <person name="Tonouchi N."/>
        </authorList>
    </citation>
    <scope>NUCLEOTIDE SEQUENCE</scope>
    <source>
        <strain evidence="2">NBRC 32176</strain>
    </source>
</reference>
<gene>
    <name evidence="2" type="ORF">Plil01_001709700</name>
</gene>
<dbReference type="Gene3D" id="3.10.20.370">
    <property type="match status" value="1"/>
</dbReference>
<dbReference type="AlphaFoldDB" id="A0A9W6XY46"/>
<comment type="caution">
    <text evidence="2">The sequence shown here is derived from an EMBL/GenBank/DDBJ whole genome shotgun (WGS) entry which is preliminary data.</text>
</comment>
<dbReference type="InterPro" id="IPR043502">
    <property type="entry name" value="DNA/RNA_pol_sf"/>
</dbReference>
<evidence type="ECO:0000313" key="2">
    <source>
        <dbReference type="EMBL" id="GMF47970.1"/>
    </source>
</evidence>
<protein>
    <submittedName>
        <fullName evidence="2">Unnamed protein product</fullName>
    </submittedName>
</protein>
<sequence length="80" mass="8841">MKPPILVYPDLTKRFKLYVVSSRYAVGACQIQEVNGRDRVVAYAGKLLTGSQKNWISNTDGISEIEMLEGSCDETPTSNS</sequence>
<dbReference type="Proteomes" id="UP001165083">
    <property type="component" value="Unassembled WGS sequence"/>
</dbReference>
<dbReference type="EMBL" id="BSXW01004122">
    <property type="protein sequence ID" value="GMF47970.1"/>
    <property type="molecule type" value="Genomic_DNA"/>
</dbReference>
<proteinExistence type="predicted"/>
<accession>A0A9W6XY46</accession>
<evidence type="ECO:0000313" key="3">
    <source>
        <dbReference type="Proteomes" id="UP001165083"/>
    </source>
</evidence>
<name>A0A9W6XY46_9STRA</name>
<dbReference type="SUPFAM" id="SSF56672">
    <property type="entry name" value="DNA/RNA polymerases"/>
    <property type="match status" value="1"/>
</dbReference>
<dbReference type="Pfam" id="PF17919">
    <property type="entry name" value="RT_RNaseH_2"/>
    <property type="match status" value="1"/>
</dbReference>
<keyword evidence="3" id="KW-1185">Reference proteome</keyword>
<feature type="domain" description="Reverse transcriptase/retrotransposon-derived protein RNase H-like" evidence="1">
    <location>
        <begin position="2"/>
        <end position="55"/>
    </location>
</feature>
<dbReference type="InterPro" id="IPR041577">
    <property type="entry name" value="RT_RNaseH_2"/>
</dbReference>
<evidence type="ECO:0000259" key="1">
    <source>
        <dbReference type="Pfam" id="PF17919"/>
    </source>
</evidence>
<organism evidence="2 3">
    <name type="scientific">Phytophthora lilii</name>
    <dbReference type="NCBI Taxonomy" id="2077276"/>
    <lineage>
        <taxon>Eukaryota</taxon>
        <taxon>Sar</taxon>
        <taxon>Stramenopiles</taxon>
        <taxon>Oomycota</taxon>
        <taxon>Peronosporomycetes</taxon>
        <taxon>Peronosporales</taxon>
        <taxon>Peronosporaceae</taxon>
        <taxon>Phytophthora</taxon>
    </lineage>
</organism>